<reference evidence="1 2" key="1">
    <citation type="journal article" date="2016" name="Curr. Microbiol.">
        <title>Characterization and Complete Genome Sequences of Three N4-Like Roseobacter Phages Isolated from the South China Sea.</title>
        <authorList>
            <person name="Li B."/>
            <person name="Zhang S."/>
            <person name="Long L."/>
            <person name="Huang S."/>
        </authorList>
    </citation>
    <scope>NUCLEOTIDE SEQUENCE [LARGE SCALE GENOMIC DNA]</scope>
</reference>
<evidence type="ECO:0000313" key="2">
    <source>
        <dbReference type="Proteomes" id="UP000257988"/>
    </source>
</evidence>
<organism evidence="1 2">
    <name type="scientific">Roseobacter phage RD-1410Ws-07</name>
    <dbReference type="NCBI Taxonomy" id="1815985"/>
    <lineage>
        <taxon>Viruses</taxon>
        <taxon>Duplodnaviria</taxon>
        <taxon>Heunggongvirae</taxon>
        <taxon>Uroviricota</taxon>
        <taxon>Caudoviricetes</taxon>
        <taxon>Schitoviridae</taxon>
        <taxon>Rhodovirinae</taxon>
        <taxon>Sanyabayvirus</taxon>
        <taxon>Sanyabayvirus DS1410Ws06</taxon>
    </lineage>
</organism>
<evidence type="ECO:0000313" key="1">
    <source>
        <dbReference type="EMBL" id="ANJ20812.1"/>
    </source>
</evidence>
<proteinExistence type="predicted"/>
<protein>
    <submittedName>
        <fullName evidence="1">Uncharacterized protein</fullName>
    </submittedName>
</protein>
<dbReference type="EMBL" id="KU885990">
    <property type="protein sequence ID" value="ANJ20812.1"/>
    <property type="molecule type" value="Genomic_DNA"/>
</dbReference>
<dbReference type="Proteomes" id="UP000257988">
    <property type="component" value="Segment"/>
</dbReference>
<name>A0A191VYL5_9CAUD</name>
<sequence>DTAKEMTAIQAELEADEKLADMFKSLESEFK</sequence>
<accession>A0A191VYL5</accession>
<gene>
    <name evidence="1" type="ORF">RDp07_gp01</name>
</gene>
<feature type="non-terminal residue" evidence="1">
    <location>
        <position position="1"/>
    </location>
</feature>